<dbReference type="InterPro" id="IPR051010">
    <property type="entry name" value="BCAA_transport"/>
</dbReference>
<sequence length="374" mass="37994">MAPPGPVTIALAAPAGDADVANGARLAVDVVNEAHPDLPVPLATELGLPGLGGAPLRLTVVDTSSSAALAKVPGTLTAQRAVGVVCAGSAATVASVSAQTEWLGLPLLDAVNSADTLTDLGQEWYFRTAPSDRMLVDAAFALLRHQQLARTPEVKLAVLHDGRADGLLALVRQLAGAAGYPTVAEVDIRTASAQSIAASVDAEANVLVAVAGTKDGATAATKVAARTRESVPVLGIGPAFAGLTGGASDGSPVLLRAVGWSAEYVTRNPVASAVASLYRKRFGSAMTAAAAETFTATLTLAVALSGAGDADPTAIRATLRQMWLPATQVMLPWNGVRFDATGQNMLAGGVVEARTQAGFRIVYPRELATVAVPW</sequence>
<dbReference type="Gene3D" id="3.40.50.2300">
    <property type="match status" value="2"/>
</dbReference>
<evidence type="ECO:0000313" key="1">
    <source>
        <dbReference type="EMBL" id="GAA1818006.1"/>
    </source>
</evidence>
<dbReference type="EMBL" id="BAAALT010000151">
    <property type="protein sequence ID" value="GAA1818006.1"/>
    <property type="molecule type" value="Genomic_DNA"/>
</dbReference>
<gene>
    <name evidence="1" type="ORF">GCM10009682_43480</name>
</gene>
<name>A0ABN2MB90_9ACTN</name>
<protein>
    <submittedName>
        <fullName evidence="1">ABC transporter substrate-binding protein</fullName>
    </submittedName>
</protein>
<comment type="caution">
    <text evidence="1">The sequence shown here is derived from an EMBL/GenBank/DDBJ whole genome shotgun (WGS) entry which is preliminary data.</text>
</comment>
<dbReference type="SUPFAM" id="SSF53822">
    <property type="entry name" value="Periplasmic binding protein-like I"/>
    <property type="match status" value="1"/>
</dbReference>
<organism evidence="1 2">
    <name type="scientific">Luedemannella flava</name>
    <dbReference type="NCBI Taxonomy" id="349316"/>
    <lineage>
        <taxon>Bacteria</taxon>
        <taxon>Bacillati</taxon>
        <taxon>Actinomycetota</taxon>
        <taxon>Actinomycetes</taxon>
        <taxon>Micromonosporales</taxon>
        <taxon>Micromonosporaceae</taxon>
        <taxon>Luedemannella</taxon>
    </lineage>
</organism>
<dbReference type="PANTHER" id="PTHR30483">
    <property type="entry name" value="LEUCINE-SPECIFIC-BINDING PROTEIN"/>
    <property type="match status" value="1"/>
</dbReference>
<accession>A0ABN2MB90</accession>
<dbReference type="InterPro" id="IPR028082">
    <property type="entry name" value="Peripla_BP_I"/>
</dbReference>
<proteinExistence type="predicted"/>
<evidence type="ECO:0000313" key="2">
    <source>
        <dbReference type="Proteomes" id="UP001500218"/>
    </source>
</evidence>
<dbReference type="PANTHER" id="PTHR30483:SF37">
    <property type="entry name" value="ABC TRANSPORTER SUBSTRATE-BINDING PROTEIN"/>
    <property type="match status" value="1"/>
</dbReference>
<reference evidence="1 2" key="1">
    <citation type="journal article" date="2019" name="Int. J. Syst. Evol. Microbiol.">
        <title>The Global Catalogue of Microorganisms (GCM) 10K type strain sequencing project: providing services to taxonomists for standard genome sequencing and annotation.</title>
        <authorList>
            <consortium name="The Broad Institute Genomics Platform"/>
            <consortium name="The Broad Institute Genome Sequencing Center for Infectious Disease"/>
            <person name="Wu L."/>
            <person name="Ma J."/>
        </authorList>
    </citation>
    <scope>NUCLEOTIDE SEQUENCE [LARGE SCALE GENOMIC DNA]</scope>
    <source>
        <strain evidence="1 2">JCM 13250</strain>
    </source>
</reference>
<keyword evidence="2" id="KW-1185">Reference proteome</keyword>
<dbReference type="Proteomes" id="UP001500218">
    <property type="component" value="Unassembled WGS sequence"/>
</dbReference>